<sequence>MRRLVELRDTRCRMWGCDRPAVACDLDHATVWPGGPTRGANLSALCRHHHRVKHAPAWSYVLHADGSAEWVSPAGTQRLTWPTAHAPAEATTHAPAEAAPRDTTGALDPSTPTQPTTPDAGAGQEAVGHGAVATAPPF</sequence>
<name>A0A176Q9I9_9MICO</name>
<evidence type="ECO:0000313" key="3">
    <source>
        <dbReference type="Proteomes" id="UP000076976"/>
    </source>
</evidence>
<feature type="compositionally biased region" description="Low complexity" evidence="1">
    <location>
        <begin position="109"/>
        <end position="118"/>
    </location>
</feature>
<feature type="compositionally biased region" description="Low complexity" evidence="1">
    <location>
        <begin position="82"/>
        <end position="98"/>
    </location>
</feature>
<keyword evidence="3" id="KW-1185">Reference proteome</keyword>
<reference evidence="2 3" key="1">
    <citation type="submission" date="2016-01" db="EMBL/GenBank/DDBJ databases">
        <title>Janibacter melonis strain CD11_4 genome sequencing and assembly.</title>
        <authorList>
            <person name="Nair G.R."/>
            <person name="Kaur G."/>
            <person name="Chander A.M."/>
            <person name="Mayilraj S."/>
        </authorList>
    </citation>
    <scope>NUCLEOTIDE SEQUENCE [LARGE SCALE GENOMIC DNA]</scope>
    <source>
        <strain evidence="2 3">CD11-4</strain>
    </source>
</reference>
<evidence type="ECO:0000256" key="1">
    <source>
        <dbReference type="SAM" id="MobiDB-lite"/>
    </source>
</evidence>
<proteinExistence type="predicted"/>
<dbReference type="AlphaFoldDB" id="A0A176Q9I9"/>
<feature type="region of interest" description="Disordered" evidence="1">
    <location>
        <begin position="82"/>
        <end position="138"/>
    </location>
</feature>
<protein>
    <recommendedName>
        <fullName evidence="4">HNH nuclease domain-containing protein</fullName>
    </recommendedName>
</protein>
<dbReference type="STRING" id="262209.AWH69_13385"/>
<accession>A0A176Q9I9</accession>
<dbReference type="CDD" id="cd00085">
    <property type="entry name" value="HNHc"/>
    <property type="match status" value="1"/>
</dbReference>
<dbReference type="Proteomes" id="UP000076976">
    <property type="component" value="Unassembled WGS sequence"/>
</dbReference>
<evidence type="ECO:0008006" key="4">
    <source>
        <dbReference type="Google" id="ProtNLM"/>
    </source>
</evidence>
<dbReference type="EMBL" id="LQZG01000004">
    <property type="protein sequence ID" value="OAB86332.1"/>
    <property type="molecule type" value="Genomic_DNA"/>
</dbReference>
<dbReference type="InterPro" id="IPR003615">
    <property type="entry name" value="HNH_nuc"/>
</dbReference>
<evidence type="ECO:0000313" key="2">
    <source>
        <dbReference type="EMBL" id="OAB86332.1"/>
    </source>
</evidence>
<gene>
    <name evidence="2" type="ORF">AWH69_13385</name>
</gene>
<comment type="caution">
    <text evidence="2">The sequence shown here is derived from an EMBL/GenBank/DDBJ whole genome shotgun (WGS) entry which is preliminary data.</text>
</comment>
<organism evidence="2 3">
    <name type="scientific">Janibacter melonis</name>
    <dbReference type="NCBI Taxonomy" id="262209"/>
    <lineage>
        <taxon>Bacteria</taxon>
        <taxon>Bacillati</taxon>
        <taxon>Actinomycetota</taxon>
        <taxon>Actinomycetes</taxon>
        <taxon>Micrococcales</taxon>
        <taxon>Intrasporangiaceae</taxon>
        <taxon>Janibacter</taxon>
    </lineage>
</organism>